<dbReference type="GO" id="GO:0004826">
    <property type="term" value="F:phenylalanine-tRNA ligase activity"/>
    <property type="evidence" value="ECO:0007669"/>
    <property type="project" value="UniProtKB-EC"/>
</dbReference>
<reference evidence="13" key="2">
    <citation type="journal article" date="2020" name="J. Am. Chem. Soc.">
        <title>Characterization of Miharamycin Biosynthesis Reveals a Hybrid NRPS-PKS to Synthesize High-Carbon Sugar from a Complex Nucleoside.</title>
        <authorList>
            <person name="Wang F."/>
            <person name="Zhang W.H."/>
            <person name="Zhao J."/>
            <person name="Kang W.J."/>
            <person name="Wang S."/>
            <person name="Yu B."/>
            <person name="Pan H.X."/>
            <person name="Tang G.L."/>
        </authorList>
    </citation>
    <scope>NUCLEOTIDE SEQUENCE</scope>
    <source>
        <strain evidence="13">MS-1242</strain>
    </source>
</reference>
<dbReference type="InterPro" id="IPR045060">
    <property type="entry name" value="Phe-tRNA-ligase_IIc_bsu"/>
</dbReference>
<evidence type="ECO:0000256" key="3">
    <source>
        <dbReference type="ARBA" id="ARBA00022598"/>
    </source>
</evidence>
<protein>
    <recommendedName>
        <fullName evidence="2">phenylalanine--tRNA ligase</fullName>
        <ecNumber evidence="2">6.1.1.20</ecNumber>
    </recommendedName>
</protein>
<keyword evidence="9 13" id="KW-0030">Aminoacyl-tRNA synthetase</keyword>
<dbReference type="SUPFAM" id="SSF55681">
    <property type="entry name" value="Class II aaRS and biotin synthetases"/>
    <property type="match status" value="1"/>
</dbReference>
<dbReference type="GO" id="GO:0005524">
    <property type="term" value="F:ATP binding"/>
    <property type="evidence" value="ECO:0007669"/>
    <property type="project" value="UniProtKB-KW"/>
</dbReference>
<evidence type="ECO:0000256" key="9">
    <source>
        <dbReference type="ARBA" id="ARBA00023146"/>
    </source>
</evidence>
<dbReference type="InterPro" id="IPR005146">
    <property type="entry name" value="B3/B4_tRNA-bd"/>
</dbReference>
<dbReference type="InterPro" id="IPR036690">
    <property type="entry name" value="Fdx_antiC-bd_sf"/>
</dbReference>
<dbReference type="GO" id="GO:0005737">
    <property type="term" value="C:cytoplasm"/>
    <property type="evidence" value="ECO:0007669"/>
    <property type="project" value="UniProtKB-ARBA"/>
</dbReference>
<dbReference type="SUPFAM" id="SSF54991">
    <property type="entry name" value="Anticodon-binding domain of PheRS"/>
    <property type="match status" value="1"/>
</dbReference>
<dbReference type="Pfam" id="PF03483">
    <property type="entry name" value="B3_4"/>
    <property type="match status" value="1"/>
</dbReference>
<keyword evidence="5" id="KW-0547">Nucleotide-binding</keyword>
<evidence type="ECO:0000256" key="2">
    <source>
        <dbReference type="ARBA" id="ARBA00012814"/>
    </source>
</evidence>
<dbReference type="InterPro" id="IPR020825">
    <property type="entry name" value="Phe-tRNA_synthase-like_B3/B4"/>
</dbReference>
<dbReference type="EC" id="6.1.1.20" evidence="2"/>
<evidence type="ECO:0000259" key="11">
    <source>
        <dbReference type="PROSITE" id="PS51483"/>
    </source>
</evidence>
<dbReference type="AlphaFoldDB" id="A0A4Y5QS39"/>
<evidence type="ECO:0000256" key="7">
    <source>
        <dbReference type="ARBA" id="ARBA00022842"/>
    </source>
</evidence>
<evidence type="ECO:0000256" key="6">
    <source>
        <dbReference type="ARBA" id="ARBA00022840"/>
    </source>
</evidence>
<evidence type="ECO:0000313" key="12">
    <source>
        <dbReference type="EMBL" id="QCX41929.1"/>
    </source>
</evidence>
<dbReference type="GO" id="GO:0000287">
    <property type="term" value="F:magnesium ion binding"/>
    <property type="evidence" value="ECO:0007669"/>
    <property type="project" value="InterPro"/>
</dbReference>
<dbReference type="EMBL" id="MN850873">
    <property type="protein sequence ID" value="QHD26300.1"/>
    <property type="molecule type" value="Genomic_DNA"/>
</dbReference>
<dbReference type="Gene3D" id="3.50.40.10">
    <property type="entry name" value="Phenylalanyl-trna Synthetase, Chain B, domain 3"/>
    <property type="match status" value="1"/>
</dbReference>
<feature type="region of interest" description="Disordered" evidence="10">
    <location>
        <begin position="222"/>
        <end position="247"/>
    </location>
</feature>
<evidence type="ECO:0000256" key="1">
    <source>
        <dbReference type="ARBA" id="ARBA00001946"/>
    </source>
</evidence>
<comment type="cofactor">
    <cofactor evidence="1">
        <name>Mg(2+)</name>
        <dbReference type="ChEBI" id="CHEBI:18420"/>
    </cofactor>
</comment>
<evidence type="ECO:0000256" key="4">
    <source>
        <dbReference type="ARBA" id="ARBA00022723"/>
    </source>
</evidence>
<dbReference type="EMBL" id="MH534948">
    <property type="protein sequence ID" value="QCX41929.1"/>
    <property type="molecule type" value="Genomic_DNA"/>
</dbReference>
<dbReference type="PANTHER" id="PTHR10947:SF3">
    <property type="entry name" value="LEUCINE-RICH REPEAT-CONTAINING PROTEIN 47"/>
    <property type="match status" value="1"/>
</dbReference>
<evidence type="ECO:0000256" key="5">
    <source>
        <dbReference type="ARBA" id="ARBA00022741"/>
    </source>
</evidence>
<feature type="compositionally biased region" description="Basic and acidic residues" evidence="10">
    <location>
        <begin position="234"/>
        <end position="247"/>
    </location>
</feature>
<organism evidence="12">
    <name type="scientific">Streptomyces miharaensis</name>
    <dbReference type="NCBI Taxonomy" id="285483"/>
    <lineage>
        <taxon>Bacteria</taxon>
        <taxon>Bacillati</taxon>
        <taxon>Actinomycetota</taxon>
        <taxon>Actinomycetes</taxon>
        <taxon>Kitasatosporales</taxon>
        <taxon>Streptomycetaceae</taxon>
        <taxon>Streptomyces</taxon>
    </lineage>
</organism>
<dbReference type="PANTHER" id="PTHR10947">
    <property type="entry name" value="PHENYLALANYL-TRNA SYNTHETASE BETA CHAIN AND LEUCINE-RICH REPEAT-CONTAINING PROTEIN 47"/>
    <property type="match status" value="1"/>
</dbReference>
<dbReference type="GO" id="GO:0003723">
    <property type="term" value="F:RNA binding"/>
    <property type="evidence" value="ECO:0007669"/>
    <property type="project" value="InterPro"/>
</dbReference>
<dbReference type="Pfam" id="PF17759">
    <property type="entry name" value="tRNA_synthFbeta"/>
    <property type="match status" value="1"/>
</dbReference>
<accession>A0A4Y5QS39</accession>
<dbReference type="InterPro" id="IPR005147">
    <property type="entry name" value="tRNA_synthase_B5-dom"/>
</dbReference>
<dbReference type="GO" id="GO:0006432">
    <property type="term" value="P:phenylalanyl-tRNA aminoacylation"/>
    <property type="evidence" value="ECO:0007669"/>
    <property type="project" value="InterPro"/>
</dbReference>
<evidence type="ECO:0000313" key="13">
    <source>
        <dbReference type="EMBL" id="QHD26300.1"/>
    </source>
</evidence>
<dbReference type="SUPFAM" id="SSF56037">
    <property type="entry name" value="PheT/TilS domain"/>
    <property type="match status" value="1"/>
</dbReference>
<feature type="domain" description="B5" evidence="11">
    <location>
        <begin position="277"/>
        <end position="352"/>
    </location>
</feature>
<reference evidence="12" key="1">
    <citation type="journal article" date="2019" name="J. Am. Chem. Soc.">
        <title>The Amipurimycin and Miharamycin Biosynthetic Gene Clusters: Unraveling the Origins of 2-Aminopurinyl Peptidyl Nucleoside Antibiotics.</title>
        <authorList>
            <person name="Romo A.J."/>
            <person name="Shiraishi T."/>
            <person name="Ikeuchi H."/>
            <person name="Lin G.M."/>
            <person name="Geng Y."/>
            <person name="Lee Y.H."/>
            <person name="Liem P.H."/>
            <person name="Ma T."/>
            <person name="Ogasawara Y."/>
            <person name="Shin-Ya K."/>
            <person name="Nishiyama M."/>
            <person name="Kuzuyama T."/>
            <person name="Liu H.W."/>
        </authorList>
    </citation>
    <scope>NUCLEOTIDE SEQUENCE</scope>
    <source>
        <strain evidence="12">MS-1242 [SF-489]</strain>
    </source>
</reference>
<keyword evidence="3" id="KW-0436">Ligase</keyword>
<gene>
    <name evidence="12" type="primary">mhr23</name>
    <name evidence="13" type="synonym">mihM</name>
</gene>
<evidence type="ECO:0000256" key="10">
    <source>
        <dbReference type="SAM" id="MobiDB-lite"/>
    </source>
</evidence>
<dbReference type="InterPro" id="IPR045864">
    <property type="entry name" value="aa-tRNA-synth_II/BPL/LPL"/>
</dbReference>
<dbReference type="PROSITE" id="PS51483">
    <property type="entry name" value="B5"/>
    <property type="match status" value="1"/>
</dbReference>
<dbReference type="InterPro" id="IPR041616">
    <property type="entry name" value="PheRS_beta_core"/>
</dbReference>
<keyword evidence="6" id="KW-0067">ATP-binding</keyword>
<dbReference type="SMART" id="SM00874">
    <property type="entry name" value="B5"/>
    <property type="match status" value="1"/>
</dbReference>
<evidence type="ECO:0000256" key="8">
    <source>
        <dbReference type="ARBA" id="ARBA00022917"/>
    </source>
</evidence>
<sequence>MRIPLAWLERECGGPVDPEELLDGLRASGARAALADARAVDVEPPPELAHLASVRGLAAEIRARHGGTPSPPARSPRLADGLAMTADEQVPGRVAAAVVRLPGPVRLPADAADRLRAAGVRLTGTVADLIAYVALETGQPLGAADARTLDLTALRLRTVSTTESVTHRLPSGPRPLPPGTWVLSAGDETPAVLGWDPPPEPVPADGRETLVWAWWLAPEAARRADGAGPEPDAVAERGVRGHDPETPDRAVARLGELVTEWAGGTVSAAGRAGRPAPAPRVLRVDAGELCRLVDPELDRTTVTALLTAGEAAVRAEGDLLYVTVGAGRPDLDCVAALAGDAARVRGYRTVPRRLPPSSAGPWPDPERLLRDALTTTALRRGLQQVVTPVLLRSSEPLTRLGVAPGAEPIAVRGRAGLRDMRVRGSLLPGLLGVAGRSLHQTGAAQVFELGQVPLSATPHDETWRFAVVLSGASTPASLVEPRPRTVGFADLTGLLRAAAGAVGQEAPELTPQPYAGFVAGASFAVRLQGGTVGRAGLLSEENATLLDAPGERLFCAELDLTALGGLPPVPVAVRVPEPLPLPAFNVTVVVPEAVSAGDVLRVVAEAGRTERARVTVKDLLRGGRVPAGQLSLTVRAEFAGADAGPVREERRRRREAVLRALGDRGWSGQ</sequence>
<dbReference type="InterPro" id="IPR009061">
    <property type="entry name" value="DNA-bd_dom_put_sf"/>
</dbReference>
<keyword evidence="4" id="KW-0479">Metal-binding</keyword>
<dbReference type="SUPFAM" id="SSF46955">
    <property type="entry name" value="Putative DNA-binding domain"/>
    <property type="match status" value="2"/>
</dbReference>
<proteinExistence type="predicted"/>
<name>A0A4Y5QS39_9ACTN</name>
<dbReference type="Gene3D" id="3.30.930.10">
    <property type="entry name" value="Bira Bifunctional Protein, Domain 2"/>
    <property type="match status" value="1"/>
</dbReference>
<keyword evidence="8" id="KW-0648">Protein biosynthesis</keyword>
<keyword evidence="7" id="KW-0460">Magnesium</keyword>
<dbReference type="SMART" id="SM00873">
    <property type="entry name" value="B3_4"/>
    <property type="match status" value="1"/>
</dbReference>